<feature type="compositionally biased region" description="Polar residues" evidence="7">
    <location>
        <begin position="367"/>
        <end position="381"/>
    </location>
</feature>
<keyword evidence="10" id="KW-1185">Reference proteome</keyword>
<comment type="subcellular location">
    <subcellularLocation>
        <location evidence="1">Cytoplasm</location>
        <location evidence="1">Cytoskeleton</location>
    </subcellularLocation>
</comment>
<evidence type="ECO:0000256" key="2">
    <source>
        <dbReference type="ARBA" id="ARBA00005885"/>
    </source>
</evidence>
<reference evidence="9" key="2">
    <citation type="submission" date="2023-05" db="EMBL/GenBank/DDBJ databases">
        <authorList>
            <person name="Schelkunov M.I."/>
        </authorList>
    </citation>
    <scope>NUCLEOTIDE SEQUENCE</scope>
    <source>
        <strain evidence="9">Hsosn_3</strain>
        <tissue evidence="9">Leaf</tissue>
    </source>
</reference>
<dbReference type="AlphaFoldDB" id="A0AAD8IGE1"/>
<name>A0AAD8IGE1_9APIA</name>
<dbReference type="PANTHER" id="PTHR46372">
    <property type="entry name" value="PROTEIN WVD2-LIKE 3"/>
    <property type="match status" value="1"/>
</dbReference>
<comment type="caution">
    <text evidence="9">The sequence shown here is derived from an EMBL/GenBank/DDBJ whole genome shotgun (WGS) entry which is preliminary data.</text>
</comment>
<feature type="compositionally biased region" description="Low complexity" evidence="7">
    <location>
        <begin position="131"/>
        <end position="146"/>
    </location>
</feature>
<dbReference type="InterPro" id="IPR044806">
    <property type="entry name" value="WVD2/WDL1-4"/>
</dbReference>
<feature type="region of interest" description="Disordered" evidence="7">
    <location>
        <begin position="307"/>
        <end position="456"/>
    </location>
</feature>
<evidence type="ECO:0000256" key="4">
    <source>
        <dbReference type="ARBA" id="ARBA00022701"/>
    </source>
</evidence>
<feature type="coiled-coil region" evidence="6">
    <location>
        <begin position="267"/>
        <end position="302"/>
    </location>
</feature>
<evidence type="ECO:0000256" key="1">
    <source>
        <dbReference type="ARBA" id="ARBA00004245"/>
    </source>
</evidence>
<feature type="compositionally biased region" description="Basic and acidic residues" evidence="7">
    <location>
        <begin position="393"/>
        <end position="413"/>
    </location>
</feature>
<evidence type="ECO:0000256" key="5">
    <source>
        <dbReference type="ARBA" id="ARBA00023212"/>
    </source>
</evidence>
<keyword evidence="5" id="KW-0206">Cytoskeleton</keyword>
<dbReference type="InterPro" id="IPR027329">
    <property type="entry name" value="TPX2_C"/>
</dbReference>
<evidence type="ECO:0000256" key="7">
    <source>
        <dbReference type="SAM" id="MobiDB-lite"/>
    </source>
</evidence>
<keyword evidence="3" id="KW-0963">Cytoplasm</keyword>
<organism evidence="9 10">
    <name type="scientific">Heracleum sosnowskyi</name>
    <dbReference type="NCBI Taxonomy" id="360622"/>
    <lineage>
        <taxon>Eukaryota</taxon>
        <taxon>Viridiplantae</taxon>
        <taxon>Streptophyta</taxon>
        <taxon>Embryophyta</taxon>
        <taxon>Tracheophyta</taxon>
        <taxon>Spermatophyta</taxon>
        <taxon>Magnoliopsida</taxon>
        <taxon>eudicotyledons</taxon>
        <taxon>Gunneridae</taxon>
        <taxon>Pentapetalae</taxon>
        <taxon>asterids</taxon>
        <taxon>campanulids</taxon>
        <taxon>Apiales</taxon>
        <taxon>Apiaceae</taxon>
        <taxon>Apioideae</taxon>
        <taxon>apioid superclade</taxon>
        <taxon>Tordylieae</taxon>
        <taxon>Tordyliinae</taxon>
        <taxon>Heracleum</taxon>
    </lineage>
</organism>
<feature type="compositionally biased region" description="Polar residues" evidence="7">
    <location>
        <begin position="59"/>
        <end position="72"/>
    </location>
</feature>
<dbReference type="GO" id="GO:0000226">
    <property type="term" value="P:microtubule cytoskeleton organization"/>
    <property type="evidence" value="ECO:0007669"/>
    <property type="project" value="InterPro"/>
</dbReference>
<dbReference type="Pfam" id="PF06886">
    <property type="entry name" value="TPX2"/>
    <property type="match status" value="1"/>
</dbReference>
<reference evidence="9" key="1">
    <citation type="submission" date="2023-02" db="EMBL/GenBank/DDBJ databases">
        <title>Genome of toxic invasive species Heracleum sosnowskyi carries increased number of genes despite the absence of recent whole-genome duplications.</title>
        <authorList>
            <person name="Schelkunov M."/>
            <person name="Shtratnikova V."/>
            <person name="Makarenko M."/>
            <person name="Klepikova A."/>
            <person name="Omelchenko D."/>
            <person name="Novikova G."/>
            <person name="Obukhova E."/>
            <person name="Bogdanov V."/>
            <person name="Penin A."/>
            <person name="Logacheva M."/>
        </authorList>
    </citation>
    <scope>NUCLEOTIDE SEQUENCE</scope>
    <source>
        <strain evidence="9">Hsosn_3</strain>
        <tissue evidence="9">Leaf</tissue>
    </source>
</reference>
<proteinExistence type="inferred from homology"/>
<protein>
    <submittedName>
        <fullName evidence="9">TPX2 domain-containing protein</fullName>
    </submittedName>
</protein>
<comment type="similarity">
    <text evidence="2">Belongs to the TPX2 family.</text>
</comment>
<feature type="region of interest" description="Disordered" evidence="7">
    <location>
        <begin position="50"/>
        <end position="219"/>
    </location>
</feature>
<feature type="region of interest" description="Disordered" evidence="7">
    <location>
        <begin position="238"/>
        <end position="258"/>
    </location>
</feature>
<gene>
    <name evidence="9" type="ORF">POM88_022418</name>
</gene>
<keyword evidence="6" id="KW-0175">Coiled coil</keyword>
<evidence type="ECO:0000259" key="8">
    <source>
        <dbReference type="Pfam" id="PF06886"/>
    </source>
</evidence>
<dbReference type="GO" id="GO:0005874">
    <property type="term" value="C:microtubule"/>
    <property type="evidence" value="ECO:0007669"/>
    <property type="project" value="UniProtKB-KW"/>
</dbReference>
<dbReference type="EMBL" id="JAUIZM010000005">
    <property type="protein sequence ID" value="KAK1384683.1"/>
    <property type="molecule type" value="Genomic_DNA"/>
</dbReference>
<evidence type="ECO:0000313" key="10">
    <source>
        <dbReference type="Proteomes" id="UP001237642"/>
    </source>
</evidence>
<evidence type="ECO:0000256" key="6">
    <source>
        <dbReference type="SAM" id="Coils"/>
    </source>
</evidence>
<feature type="compositionally biased region" description="Basic residues" evidence="7">
    <location>
        <begin position="332"/>
        <end position="341"/>
    </location>
</feature>
<feature type="compositionally biased region" description="Polar residues" evidence="7">
    <location>
        <begin position="238"/>
        <end position="252"/>
    </location>
</feature>
<feature type="domain" description="TPX2 C-terminal" evidence="8">
    <location>
        <begin position="255"/>
        <end position="322"/>
    </location>
</feature>
<dbReference type="PANTHER" id="PTHR46372:SF26">
    <property type="entry name" value="(WILD MALAYSIAN BANANA) HYPOTHETICAL PROTEIN"/>
    <property type="match status" value="1"/>
</dbReference>
<sequence length="456" mass="48882">MESEVGIQLDDGNVVVDKTVVGDQVLDVTKEEGEEVFGGDGNSENAINAGEGIGLSGGQVESSGTGLESKLSNRGKFTGAIPKNRKTSVRLTNNKATKMDGKESQSLTQGQSFPAKELRANAISKSVDGYSTQSSSKHSGASTSKAEAPVSNGTAKSVSRRASAGVSRNGESKGAASASIKLASVPTVHQSESLKPVVRDGTATCPPPDGFSSADQPTKSDIMTLSSTEEDAHSLNSLNVAGGNYKSSTPGFSSRLEERAEKRREFFSKLEEKIHAKEVEKNNMQEKSKESQEAEIKTLRKSLKFKAAPLPSFYKEPPPKVELKKMPTTRAKSPKLGRRKSNSGARNSVEDGSGLSPRVSKEHDTSTKILQVNYDNVSVSTKKPIRKSLPNLHPRESIYAKAEGKSGKLKQRETVAYGEDMKAATNEEQESKTQSVNPPQLVDVKPEKNSTLDNEL</sequence>
<evidence type="ECO:0000313" key="9">
    <source>
        <dbReference type="EMBL" id="KAK1384683.1"/>
    </source>
</evidence>
<dbReference type="GO" id="GO:0008017">
    <property type="term" value="F:microtubule binding"/>
    <property type="evidence" value="ECO:0007669"/>
    <property type="project" value="InterPro"/>
</dbReference>
<evidence type="ECO:0000256" key="3">
    <source>
        <dbReference type="ARBA" id="ARBA00022490"/>
    </source>
</evidence>
<keyword evidence="4" id="KW-0493">Microtubule</keyword>
<dbReference type="Proteomes" id="UP001237642">
    <property type="component" value="Unassembled WGS sequence"/>
</dbReference>
<accession>A0AAD8IGE1</accession>